<keyword evidence="3" id="KW-1185">Reference proteome</keyword>
<comment type="caution">
    <text evidence="2">The sequence shown here is derived from an EMBL/GenBank/DDBJ whole genome shotgun (WGS) entry which is preliminary data.</text>
</comment>
<sequence length="120" mass="13760">MVNTRTQRKMYDNVDLLALLAELKNGQEEMKAGLEKKIVAGQDEMKDQFRTGKERMEQEMKEGQEEMKNQIKGVHGDVEEVRRKIEGMEDKVQRKIENSSAFEISHFVSKVAKFVANVGG</sequence>
<name>A0A4Y2FH32_ARAVE</name>
<evidence type="ECO:0000256" key="1">
    <source>
        <dbReference type="SAM" id="MobiDB-lite"/>
    </source>
</evidence>
<evidence type="ECO:0000313" key="3">
    <source>
        <dbReference type="Proteomes" id="UP000499080"/>
    </source>
</evidence>
<dbReference type="Proteomes" id="UP000499080">
    <property type="component" value="Unassembled WGS sequence"/>
</dbReference>
<proteinExistence type="predicted"/>
<accession>A0A4Y2FH32</accession>
<organism evidence="2 3">
    <name type="scientific">Araneus ventricosus</name>
    <name type="common">Orbweaver spider</name>
    <name type="synonym">Epeira ventricosa</name>
    <dbReference type="NCBI Taxonomy" id="182803"/>
    <lineage>
        <taxon>Eukaryota</taxon>
        <taxon>Metazoa</taxon>
        <taxon>Ecdysozoa</taxon>
        <taxon>Arthropoda</taxon>
        <taxon>Chelicerata</taxon>
        <taxon>Arachnida</taxon>
        <taxon>Araneae</taxon>
        <taxon>Araneomorphae</taxon>
        <taxon>Entelegynae</taxon>
        <taxon>Araneoidea</taxon>
        <taxon>Araneidae</taxon>
        <taxon>Araneus</taxon>
    </lineage>
</organism>
<gene>
    <name evidence="2" type="ORF">AVEN_162208_1</name>
</gene>
<feature type="region of interest" description="Disordered" evidence="1">
    <location>
        <begin position="57"/>
        <end position="79"/>
    </location>
</feature>
<dbReference type="EMBL" id="BGPR01000941">
    <property type="protein sequence ID" value="GBM40752.1"/>
    <property type="molecule type" value="Genomic_DNA"/>
</dbReference>
<reference evidence="2 3" key="1">
    <citation type="journal article" date="2019" name="Sci. Rep.">
        <title>Orb-weaving spider Araneus ventricosus genome elucidates the spidroin gene catalogue.</title>
        <authorList>
            <person name="Kono N."/>
            <person name="Nakamura H."/>
            <person name="Ohtoshi R."/>
            <person name="Moran D.A.P."/>
            <person name="Shinohara A."/>
            <person name="Yoshida Y."/>
            <person name="Fujiwara M."/>
            <person name="Mori M."/>
            <person name="Tomita M."/>
            <person name="Arakawa K."/>
        </authorList>
    </citation>
    <scope>NUCLEOTIDE SEQUENCE [LARGE SCALE GENOMIC DNA]</scope>
</reference>
<protein>
    <submittedName>
        <fullName evidence="2">Uncharacterized protein</fullName>
    </submittedName>
</protein>
<dbReference type="AlphaFoldDB" id="A0A4Y2FH32"/>
<evidence type="ECO:0000313" key="2">
    <source>
        <dbReference type="EMBL" id="GBM40752.1"/>
    </source>
</evidence>